<dbReference type="Proteomes" id="UP000186583">
    <property type="component" value="Unassembled WGS sequence"/>
</dbReference>
<keyword evidence="3" id="KW-1185">Reference proteome</keyword>
<evidence type="ECO:0000313" key="3">
    <source>
        <dbReference type="Proteomes" id="UP000186583"/>
    </source>
</evidence>
<dbReference type="EMBL" id="MPGH01000249">
    <property type="protein sequence ID" value="OLN81492.1"/>
    <property type="molecule type" value="Genomic_DNA"/>
</dbReference>
<sequence length="534" mass="60675">MSRPAEAKAKTGWNKIKMTCKLARARFKYAWVDTCCIDKSSSAELTEAINSMYAWYRSAEVCYVYLSDLSPVPEGLAGSYRGWTLQELIASKRIEFYDKKWNMIGDKGDLLVIIQEITRIDMSILRDSSDLQSLPVARRMSWVAGRRTTRVEDIAYCLLGIFDVNMPLLYGEGTKAFQRLQQHIATETNDLSLFAWQKMGEYEAGSTPEFSGIFADSPEEFSYCSTLMRHRDRFQFRNDFTVTNNGLQIKAQRLRLPENPSSHSTHGADEFYALSLDCLETSARTRDTPKWLAIWLLRVGTTFVRAAPDQTYAFDSRLQWSNATIETFDACIRRNLYAHETARLTSFIRAKIVINYDSQLKSMITSQTQTGNPSVAQIHSSIGDFVFDCHGRDNFAGTHTFAIQFGFPLQRVTFGIVCGLQWDGSHCQPWAAIFDEVSVRGTEAALLMRYALPVIGIKDEHRLLEIRDYMLCRYTDQSGLYKSSLMPKKTTIVQPGTHITHQIWIEGPTVDSAFDSGSAFVFTLRYSSRVAQSD</sequence>
<name>A0A1Q8RAX4_9PEZI</name>
<proteinExistence type="predicted"/>
<organism evidence="2 3">
    <name type="scientific">Colletotrichum chlorophyti</name>
    <dbReference type="NCBI Taxonomy" id="708187"/>
    <lineage>
        <taxon>Eukaryota</taxon>
        <taxon>Fungi</taxon>
        <taxon>Dikarya</taxon>
        <taxon>Ascomycota</taxon>
        <taxon>Pezizomycotina</taxon>
        <taxon>Sordariomycetes</taxon>
        <taxon>Hypocreomycetidae</taxon>
        <taxon>Glomerellales</taxon>
        <taxon>Glomerellaceae</taxon>
        <taxon>Colletotrichum</taxon>
    </lineage>
</organism>
<dbReference type="STRING" id="708187.A0A1Q8RAX4"/>
<dbReference type="InterPro" id="IPR010730">
    <property type="entry name" value="HET"/>
</dbReference>
<dbReference type="Pfam" id="PF06985">
    <property type="entry name" value="HET"/>
    <property type="match status" value="1"/>
</dbReference>
<protein>
    <submittedName>
        <fullName evidence="2">Vegetative incompatibility protein HET-E-1-like protein 26</fullName>
    </submittedName>
</protein>
<evidence type="ECO:0000313" key="2">
    <source>
        <dbReference type="EMBL" id="OLN81492.1"/>
    </source>
</evidence>
<dbReference type="PANTHER" id="PTHR10622">
    <property type="entry name" value="HET DOMAIN-CONTAINING PROTEIN"/>
    <property type="match status" value="1"/>
</dbReference>
<dbReference type="OrthoDB" id="20872at2759"/>
<evidence type="ECO:0000259" key="1">
    <source>
        <dbReference type="Pfam" id="PF06985"/>
    </source>
</evidence>
<gene>
    <name evidence="2" type="ORF">CCHL11_10316</name>
</gene>
<comment type="caution">
    <text evidence="2">The sequence shown here is derived from an EMBL/GenBank/DDBJ whole genome shotgun (WGS) entry which is preliminary data.</text>
</comment>
<accession>A0A1Q8RAX4</accession>
<dbReference type="AlphaFoldDB" id="A0A1Q8RAX4"/>
<feature type="domain" description="Heterokaryon incompatibility" evidence="1">
    <location>
        <begin position="24"/>
        <end position="70"/>
    </location>
</feature>
<dbReference type="PANTHER" id="PTHR10622:SF12">
    <property type="entry name" value="HET DOMAIN-CONTAINING PROTEIN"/>
    <property type="match status" value="1"/>
</dbReference>
<reference evidence="2 3" key="1">
    <citation type="submission" date="2016-11" db="EMBL/GenBank/DDBJ databases">
        <title>Draft Genome Assembly of Colletotrichum chlorophyti a pathogen of herbaceous plants.</title>
        <authorList>
            <person name="Gan P."/>
            <person name="Narusaka M."/>
            <person name="Tsushima A."/>
            <person name="Narusaka Y."/>
            <person name="Takano Y."/>
            <person name="Shirasu K."/>
        </authorList>
    </citation>
    <scope>NUCLEOTIDE SEQUENCE [LARGE SCALE GENOMIC DNA]</scope>
    <source>
        <strain evidence="2 3">NTL11</strain>
    </source>
</reference>